<evidence type="ECO:0000256" key="1">
    <source>
        <dbReference type="ARBA" id="ARBA00022722"/>
    </source>
</evidence>
<evidence type="ECO:0000313" key="5">
    <source>
        <dbReference type="EMBL" id="NEZ54199.1"/>
    </source>
</evidence>
<dbReference type="InterPro" id="IPR035437">
    <property type="entry name" value="SNase_OB-fold_sf"/>
</dbReference>
<feature type="domain" description="TNase-like" evidence="4">
    <location>
        <begin position="52"/>
        <end position="175"/>
    </location>
</feature>
<dbReference type="Proteomes" id="UP000481033">
    <property type="component" value="Unassembled WGS sequence"/>
</dbReference>
<keyword evidence="1" id="KW-0540">Nuclease</keyword>
<evidence type="ECO:0000313" key="6">
    <source>
        <dbReference type="Proteomes" id="UP000481033"/>
    </source>
</evidence>
<sequence>MPIVAVLGFSGLGVVAHYLPEATVNAVELVLANAVLREKHLSQHLWLVPGSIYDGDTLRVTDGTTEIKLRLCGVDAPEIVQPMGVAARDHLRALVDQGEGGQIIVVPIEKDRYGRTVADLFVPVGGEEEIHVNSQMVMDGMAYHYEKYSGRCPQPQVLAMAEERAKAQSAGVWANPNAEKPWEYRERQLLDRNCLIARVSSYPSECLRMRIQPETQCYEFGPLNQNNFGSRTDTYRDGTSMSLPV</sequence>
<dbReference type="GO" id="GO:0016787">
    <property type="term" value="F:hydrolase activity"/>
    <property type="evidence" value="ECO:0007669"/>
    <property type="project" value="UniProtKB-KW"/>
</dbReference>
<dbReference type="SUPFAM" id="SSF50199">
    <property type="entry name" value="Staphylococcal nuclease"/>
    <property type="match status" value="1"/>
</dbReference>
<dbReference type="Gene3D" id="2.40.50.90">
    <property type="match status" value="1"/>
</dbReference>
<name>A0A6M0RD17_9CYAN</name>
<dbReference type="PROSITE" id="PS01123">
    <property type="entry name" value="TNASE_1"/>
    <property type="match status" value="1"/>
</dbReference>
<dbReference type="InterPro" id="IPR016071">
    <property type="entry name" value="Staphylococal_nuclease_OB-fold"/>
</dbReference>
<dbReference type="PANTHER" id="PTHR12302">
    <property type="entry name" value="EBNA2 BINDING PROTEIN P100"/>
    <property type="match status" value="1"/>
</dbReference>
<dbReference type="PANTHER" id="PTHR12302:SF3">
    <property type="entry name" value="SERINE_THREONINE-PROTEIN KINASE 31"/>
    <property type="match status" value="1"/>
</dbReference>
<accession>A0A6M0RD17</accession>
<organism evidence="5 6">
    <name type="scientific">Adonisia turfae CCMR0081</name>
    <dbReference type="NCBI Taxonomy" id="2292702"/>
    <lineage>
        <taxon>Bacteria</taxon>
        <taxon>Bacillati</taxon>
        <taxon>Cyanobacteriota</taxon>
        <taxon>Adonisia</taxon>
        <taxon>Adonisia turfae</taxon>
    </lineage>
</organism>
<dbReference type="RefSeq" id="WP_284681647.1">
    <property type="nucleotide sequence ID" value="NZ_QXHD01000001.1"/>
</dbReference>
<gene>
    <name evidence="5" type="ORF">DXZ20_00455</name>
</gene>
<keyword evidence="6" id="KW-1185">Reference proteome</keyword>
<dbReference type="GO" id="GO:0003676">
    <property type="term" value="F:nucleic acid binding"/>
    <property type="evidence" value="ECO:0007669"/>
    <property type="project" value="InterPro"/>
</dbReference>
<evidence type="ECO:0000256" key="2">
    <source>
        <dbReference type="ARBA" id="ARBA00022759"/>
    </source>
</evidence>
<dbReference type="PROSITE" id="PS50830">
    <property type="entry name" value="TNASE_3"/>
    <property type="match status" value="1"/>
</dbReference>
<dbReference type="AlphaFoldDB" id="A0A6M0RD17"/>
<dbReference type="InterPro" id="IPR002071">
    <property type="entry name" value="Thermonucl_AS"/>
</dbReference>
<keyword evidence="2" id="KW-0255">Endonuclease</keyword>
<proteinExistence type="predicted"/>
<dbReference type="SMART" id="SM00318">
    <property type="entry name" value="SNc"/>
    <property type="match status" value="1"/>
</dbReference>
<dbReference type="GO" id="GO:0004519">
    <property type="term" value="F:endonuclease activity"/>
    <property type="evidence" value="ECO:0007669"/>
    <property type="project" value="UniProtKB-KW"/>
</dbReference>
<dbReference type="EMBL" id="QXHD01000001">
    <property type="protein sequence ID" value="NEZ54199.1"/>
    <property type="molecule type" value="Genomic_DNA"/>
</dbReference>
<evidence type="ECO:0000259" key="4">
    <source>
        <dbReference type="PROSITE" id="PS50830"/>
    </source>
</evidence>
<comment type="caution">
    <text evidence="5">The sequence shown here is derived from an EMBL/GenBank/DDBJ whole genome shotgun (WGS) entry which is preliminary data.</text>
</comment>
<evidence type="ECO:0000256" key="3">
    <source>
        <dbReference type="ARBA" id="ARBA00022801"/>
    </source>
</evidence>
<protein>
    <recommendedName>
        <fullName evidence="4">TNase-like domain-containing protein</fullName>
    </recommendedName>
</protein>
<reference evidence="5 6" key="1">
    <citation type="journal article" date="2020" name="Microb. Ecol.">
        <title>Ecogenomics of the Marine Benthic Filamentous Cyanobacterium Adonisia.</title>
        <authorList>
            <person name="Walter J.M."/>
            <person name="Coutinho F.H."/>
            <person name="Leomil L."/>
            <person name="Hargreaves P.I."/>
            <person name="Campeao M.E."/>
            <person name="Vieira V.V."/>
            <person name="Silva B.S."/>
            <person name="Fistarol G.O."/>
            <person name="Salomon P.S."/>
            <person name="Sawabe T."/>
            <person name="Mino S."/>
            <person name="Hosokawa M."/>
            <person name="Miyashita H."/>
            <person name="Maruyama F."/>
            <person name="van Verk M.C."/>
            <person name="Dutilh B.E."/>
            <person name="Thompson C.C."/>
            <person name="Thompson F.L."/>
        </authorList>
    </citation>
    <scope>NUCLEOTIDE SEQUENCE [LARGE SCALE GENOMIC DNA]</scope>
    <source>
        <strain evidence="5 6">CCMR0081</strain>
    </source>
</reference>
<dbReference type="Pfam" id="PF00565">
    <property type="entry name" value="SNase"/>
    <property type="match status" value="1"/>
</dbReference>
<keyword evidence="3" id="KW-0378">Hydrolase</keyword>